<gene>
    <name evidence="3" type="ORF">DILT_LOCUS10422</name>
</gene>
<dbReference type="SUPFAM" id="SSF52113">
    <property type="entry name" value="BRCT domain"/>
    <property type="match status" value="1"/>
</dbReference>
<dbReference type="GO" id="GO:0003910">
    <property type="term" value="F:DNA ligase (ATP) activity"/>
    <property type="evidence" value="ECO:0007669"/>
    <property type="project" value="InterPro"/>
</dbReference>
<dbReference type="InterPro" id="IPR001357">
    <property type="entry name" value="BRCT_dom"/>
</dbReference>
<evidence type="ECO:0000256" key="1">
    <source>
        <dbReference type="ARBA" id="ARBA00023172"/>
    </source>
</evidence>
<dbReference type="Proteomes" id="UP000281553">
    <property type="component" value="Unassembled WGS sequence"/>
</dbReference>
<dbReference type="PANTHER" id="PTHR45997">
    <property type="entry name" value="DNA LIGASE 4"/>
    <property type="match status" value="1"/>
</dbReference>
<dbReference type="GO" id="GO:0006310">
    <property type="term" value="P:DNA recombination"/>
    <property type="evidence" value="ECO:0007669"/>
    <property type="project" value="UniProtKB-KW"/>
</dbReference>
<dbReference type="GO" id="GO:0032807">
    <property type="term" value="C:DNA ligase IV complex"/>
    <property type="evidence" value="ECO:0007669"/>
    <property type="project" value="TreeGrafter"/>
</dbReference>
<dbReference type="GO" id="GO:0006297">
    <property type="term" value="P:nucleotide-excision repair, DNA gap filling"/>
    <property type="evidence" value="ECO:0007669"/>
    <property type="project" value="TreeGrafter"/>
</dbReference>
<evidence type="ECO:0000313" key="3">
    <source>
        <dbReference type="EMBL" id="VDN14591.1"/>
    </source>
</evidence>
<evidence type="ECO:0000313" key="4">
    <source>
        <dbReference type="Proteomes" id="UP000281553"/>
    </source>
</evidence>
<feature type="domain" description="BRCT" evidence="2">
    <location>
        <begin position="1"/>
        <end position="94"/>
    </location>
</feature>
<keyword evidence="1" id="KW-0233">DNA recombination</keyword>
<accession>A0A3P7M9C7</accession>
<dbReference type="InterPro" id="IPR029710">
    <property type="entry name" value="LIG4"/>
</dbReference>
<dbReference type="PANTHER" id="PTHR45997:SF1">
    <property type="entry name" value="DNA LIGASE 4"/>
    <property type="match status" value="1"/>
</dbReference>
<dbReference type="GO" id="GO:0005524">
    <property type="term" value="F:ATP binding"/>
    <property type="evidence" value="ECO:0007669"/>
    <property type="project" value="InterPro"/>
</dbReference>
<evidence type="ECO:0000259" key="2">
    <source>
        <dbReference type="PROSITE" id="PS50172"/>
    </source>
</evidence>
<dbReference type="GO" id="GO:0005958">
    <property type="term" value="C:DNA-dependent protein kinase-DNA ligase 4 complex"/>
    <property type="evidence" value="ECO:0007669"/>
    <property type="project" value="TreeGrafter"/>
</dbReference>
<proteinExistence type="predicted"/>
<dbReference type="GO" id="GO:0006303">
    <property type="term" value="P:double-strand break repair via nonhomologous end joining"/>
    <property type="evidence" value="ECO:0007669"/>
    <property type="project" value="TreeGrafter"/>
</dbReference>
<reference evidence="3 4" key="1">
    <citation type="submission" date="2018-11" db="EMBL/GenBank/DDBJ databases">
        <authorList>
            <consortium name="Pathogen Informatics"/>
        </authorList>
    </citation>
    <scope>NUCLEOTIDE SEQUENCE [LARGE SCALE GENOMIC DNA]</scope>
</reference>
<dbReference type="GO" id="GO:0003677">
    <property type="term" value="F:DNA binding"/>
    <property type="evidence" value="ECO:0007669"/>
    <property type="project" value="InterPro"/>
</dbReference>
<dbReference type="EMBL" id="UYRU01059718">
    <property type="protein sequence ID" value="VDN14591.1"/>
    <property type="molecule type" value="Genomic_DNA"/>
</dbReference>
<dbReference type="InterPro" id="IPR036420">
    <property type="entry name" value="BRCT_dom_sf"/>
</dbReference>
<dbReference type="PROSITE" id="PS50172">
    <property type="entry name" value="BRCT"/>
    <property type="match status" value="1"/>
</dbReference>
<keyword evidence="4" id="KW-1185">Reference proteome</keyword>
<name>A0A3P7M9C7_DIBLA</name>
<dbReference type="OrthoDB" id="151490at2759"/>
<organism evidence="3 4">
    <name type="scientific">Dibothriocephalus latus</name>
    <name type="common">Fish tapeworm</name>
    <name type="synonym">Diphyllobothrium latum</name>
    <dbReference type="NCBI Taxonomy" id="60516"/>
    <lineage>
        <taxon>Eukaryota</taxon>
        <taxon>Metazoa</taxon>
        <taxon>Spiralia</taxon>
        <taxon>Lophotrochozoa</taxon>
        <taxon>Platyhelminthes</taxon>
        <taxon>Cestoda</taxon>
        <taxon>Eucestoda</taxon>
        <taxon>Diphyllobothriidea</taxon>
        <taxon>Diphyllobothriidae</taxon>
        <taxon>Dibothriocephalus</taxon>
    </lineage>
</organism>
<dbReference type="AlphaFoldDB" id="A0A3P7M9C7"/>
<sequence length="276" mass="30080">MLSSDFDDTQGASHTKADLERGVLKASGRLVQNPGAKTTYVIANRLTAKVANLVQSTLSRTAKGSEGGYDILTADWLTSSIQEGRPLPLRREHVWAVRPSTKALLDRNYDVFGDSFTEPFSVEGLRSFVSGLQPHARASPNSPSQVAPVPLLPRPDLLKLLDSTNLSHDPLIAPPLLTCTIILIAGQFPSKKQVIGSAFPSGPASPKKPIEGMTRVVWLDVQATTGAVEKFRKDQVSTAVAKAMEQTTQTLVHVSGEWARECVRERTWRLENAYLV</sequence>
<dbReference type="Gene3D" id="3.40.50.10190">
    <property type="entry name" value="BRCT domain"/>
    <property type="match status" value="1"/>
</dbReference>
<protein>
    <recommendedName>
        <fullName evidence="2">BRCT domain-containing protein</fullName>
    </recommendedName>
</protein>